<keyword evidence="2" id="KW-0732">Signal</keyword>
<proteinExistence type="predicted"/>
<name>A0AA35TBB2_GEOBA</name>
<comment type="caution">
    <text evidence="3">The sequence shown here is derived from an EMBL/GenBank/DDBJ whole genome shotgun (WGS) entry which is preliminary data.</text>
</comment>
<reference evidence="3" key="1">
    <citation type="submission" date="2023-03" db="EMBL/GenBank/DDBJ databases">
        <authorList>
            <person name="Steffen K."/>
            <person name="Cardenas P."/>
        </authorList>
    </citation>
    <scope>NUCLEOTIDE SEQUENCE</scope>
</reference>
<keyword evidence="4" id="KW-1185">Reference proteome</keyword>
<keyword evidence="1" id="KW-0472">Membrane</keyword>
<gene>
    <name evidence="3" type="ORF">GBAR_LOCUS24784</name>
</gene>
<dbReference type="EMBL" id="CASHTH010003420">
    <property type="protein sequence ID" value="CAI8044731.1"/>
    <property type="molecule type" value="Genomic_DNA"/>
</dbReference>
<dbReference type="Proteomes" id="UP001174909">
    <property type="component" value="Unassembled WGS sequence"/>
</dbReference>
<protein>
    <submittedName>
        <fullName evidence="3">Uncharacterized protein</fullName>
    </submittedName>
</protein>
<evidence type="ECO:0000256" key="2">
    <source>
        <dbReference type="SAM" id="SignalP"/>
    </source>
</evidence>
<keyword evidence="1" id="KW-1133">Transmembrane helix</keyword>
<feature type="signal peptide" evidence="2">
    <location>
        <begin position="1"/>
        <end position="18"/>
    </location>
</feature>
<evidence type="ECO:0000256" key="1">
    <source>
        <dbReference type="SAM" id="Phobius"/>
    </source>
</evidence>
<organism evidence="3 4">
    <name type="scientific">Geodia barretti</name>
    <name type="common">Barrett's horny sponge</name>
    <dbReference type="NCBI Taxonomy" id="519541"/>
    <lineage>
        <taxon>Eukaryota</taxon>
        <taxon>Metazoa</taxon>
        <taxon>Porifera</taxon>
        <taxon>Demospongiae</taxon>
        <taxon>Heteroscleromorpha</taxon>
        <taxon>Tetractinellida</taxon>
        <taxon>Astrophorina</taxon>
        <taxon>Geodiidae</taxon>
        <taxon>Geodia</taxon>
    </lineage>
</organism>
<dbReference type="EMBL" id="CASHTH010003420">
    <property type="protein sequence ID" value="CAI8044732.1"/>
    <property type="molecule type" value="Genomic_DNA"/>
</dbReference>
<feature type="transmembrane region" description="Helical" evidence="1">
    <location>
        <begin position="290"/>
        <end position="317"/>
    </location>
</feature>
<keyword evidence="1" id="KW-0812">Transmembrane</keyword>
<accession>A0AA35TBB2</accession>
<dbReference type="AlphaFoldDB" id="A0AA35TBB2"/>
<evidence type="ECO:0000313" key="3">
    <source>
        <dbReference type="EMBL" id="CAI8044732.1"/>
    </source>
</evidence>
<sequence>MKSVSGLLLLSLSLCAVAVGPPVQVVPQGIESVNGSNVAIGCTSPLLDSDGVMVCGSRSYLVDGCSPDIDTSTSDWASQLVTVRRNDGTPDITFPHVLLTFGFDTAVSLTGIEMDLFNCSDWNISAPSITVYLNQEYNLVPPNTSIIFDNYPFVRTSKNSLQSSCESLSTSSVTFSGGSYLPGSYRTVYILVDLSHTSSIQWVHVGEVRFLDSSGIPLNFSSSGMDTTASPSSVQTSVTSSESPAIVHSSSDFTTSASSTVTQSTEIVRTSVPGDRENDSTCSEESSGSAVIAVSAVSLLLILTLTTVILTQCLLIFRMRRSRNKTETYADATNPTTKTTDVPVSPNEAYALTKITSPREEFTYEVVQ</sequence>
<feature type="chain" id="PRO_5041630148" evidence="2">
    <location>
        <begin position="19"/>
        <end position="368"/>
    </location>
</feature>
<evidence type="ECO:0000313" key="4">
    <source>
        <dbReference type="Proteomes" id="UP001174909"/>
    </source>
</evidence>